<accession>A0A1D3KZW3</accession>
<keyword evidence="1" id="KW-0472">Membrane</keyword>
<dbReference type="EMBL" id="LT607756">
    <property type="protein sequence ID" value="SCG84865.1"/>
    <property type="molecule type" value="Genomic_DNA"/>
</dbReference>
<keyword evidence="3" id="KW-1185">Reference proteome</keyword>
<dbReference type="Proteomes" id="UP000094707">
    <property type="component" value="Chromosome I"/>
</dbReference>
<organism evidence="2 3">
    <name type="scientific">Methanobacterium congolense</name>
    <dbReference type="NCBI Taxonomy" id="118062"/>
    <lineage>
        <taxon>Archaea</taxon>
        <taxon>Methanobacteriati</taxon>
        <taxon>Methanobacteriota</taxon>
        <taxon>Methanomada group</taxon>
        <taxon>Methanobacteria</taxon>
        <taxon>Methanobacteriales</taxon>
        <taxon>Methanobacteriaceae</taxon>
        <taxon>Methanobacterium</taxon>
    </lineage>
</organism>
<name>A0A1D3KZW3_9EURY</name>
<reference evidence="2 3" key="1">
    <citation type="submission" date="2016-08" db="EMBL/GenBank/DDBJ databases">
        <authorList>
            <person name="Seilhamer J.J."/>
        </authorList>
    </citation>
    <scope>NUCLEOTIDE SEQUENCE [LARGE SCALE GENOMIC DNA]</scope>
    <source>
        <strain evidence="2">Buetzberg</strain>
    </source>
</reference>
<gene>
    <name evidence="2" type="ORF">MCBB_0284</name>
</gene>
<protein>
    <submittedName>
        <fullName evidence="2">Uncharacterized protein</fullName>
    </submittedName>
</protein>
<feature type="transmembrane region" description="Helical" evidence="1">
    <location>
        <begin position="125"/>
        <end position="147"/>
    </location>
</feature>
<keyword evidence="1" id="KW-1133">Transmembrane helix</keyword>
<evidence type="ECO:0000313" key="2">
    <source>
        <dbReference type="EMBL" id="SCG84865.1"/>
    </source>
</evidence>
<dbReference type="STRING" id="118062.MCBB_0284"/>
<evidence type="ECO:0000313" key="3">
    <source>
        <dbReference type="Proteomes" id="UP000094707"/>
    </source>
</evidence>
<evidence type="ECO:0000256" key="1">
    <source>
        <dbReference type="SAM" id="Phobius"/>
    </source>
</evidence>
<keyword evidence="1" id="KW-0812">Transmembrane</keyword>
<dbReference type="AlphaFoldDB" id="A0A1D3KZW3"/>
<dbReference type="KEGG" id="mcub:MCBB_0284"/>
<feature type="transmembrane region" description="Helical" evidence="1">
    <location>
        <begin position="91"/>
        <end position="113"/>
    </location>
</feature>
<proteinExistence type="predicted"/>
<sequence length="149" mass="16928">MLFCEVNIKDSQYLNNMIIYYINDVMNRGYLVCKDCGGRYDLQPGELPGEFESCSCGGKLEYYDNNGHKRGYMPVYPNDNRSKERSPLLKILIFFVVAYAVFHVFGGVVMGVMEATTEVGSPGATYVFVIFMVIAIAVILFLLWILFKK</sequence>